<keyword evidence="2" id="KW-1185">Reference proteome</keyword>
<reference evidence="1" key="1">
    <citation type="journal article" date="2021" name="New Phytol.">
        <title>Evolutionary innovations through gain and loss of genes in the ectomycorrhizal Boletales.</title>
        <authorList>
            <person name="Wu G."/>
            <person name="Miyauchi S."/>
            <person name="Morin E."/>
            <person name="Kuo A."/>
            <person name="Drula E."/>
            <person name="Varga T."/>
            <person name="Kohler A."/>
            <person name="Feng B."/>
            <person name="Cao Y."/>
            <person name="Lipzen A."/>
            <person name="Daum C."/>
            <person name="Hundley H."/>
            <person name="Pangilinan J."/>
            <person name="Johnson J."/>
            <person name="Barry K."/>
            <person name="LaButti K."/>
            <person name="Ng V."/>
            <person name="Ahrendt S."/>
            <person name="Min B."/>
            <person name="Choi I.G."/>
            <person name="Park H."/>
            <person name="Plett J.M."/>
            <person name="Magnuson J."/>
            <person name="Spatafora J.W."/>
            <person name="Nagy L.G."/>
            <person name="Henrissat B."/>
            <person name="Grigoriev I.V."/>
            <person name="Yang Z.L."/>
            <person name="Xu J."/>
            <person name="Martin F.M."/>
        </authorList>
    </citation>
    <scope>NUCLEOTIDE SEQUENCE</scope>
    <source>
        <strain evidence="1">KUC20120723A-06</strain>
    </source>
</reference>
<dbReference type="EMBL" id="MU266402">
    <property type="protein sequence ID" value="KAH7925420.1"/>
    <property type="molecule type" value="Genomic_DNA"/>
</dbReference>
<comment type="caution">
    <text evidence="1">The sequence shown here is derived from an EMBL/GenBank/DDBJ whole genome shotgun (WGS) entry which is preliminary data.</text>
</comment>
<accession>A0ACB8BHY8</accession>
<proteinExistence type="predicted"/>
<evidence type="ECO:0000313" key="2">
    <source>
        <dbReference type="Proteomes" id="UP000790709"/>
    </source>
</evidence>
<dbReference type="Proteomes" id="UP000790709">
    <property type="component" value="Unassembled WGS sequence"/>
</dbReference>
<evidence type="ECO:0000313" key="1">
    <source>
        <dbReference type="EMBL" id="KAH7925420.1"/>
    </source>
</evidence>
<organism evidence="1 2">
    <name type="scientific">Leucogyrophana mollusca</name>
    <dbReference type="NCBI Taxonomy" id="85980"/>
    <lineage>
        <taxon>Eukaryota</taxon>
        <taxon>Fungi</taxon>
        <taxon>Dikarya</taxon>
        <taxon>Basidiomycota</taxon>
        <taxon>Agaricomycotina</taxon>
        <taxon>Agaricomycetes</taxon>
        <taxon>Agaricomycetidae</taxon>
        <taxon>Boletales</taxon>
        <taxon>Boletales incertae sedis</taxon>
        <taxon>Leucogyrophana</taxon>
    </lineage>
</organism>
<protein>
    <submittedName>
        <fullName evidence="1">Cytochrome P450</fullName>
    </submittedName>
</protein>
<name>A0ACB8BHY8_9AGAM</name>
<gene>
    <name evidence="1" type="ORF">BV22DRAFT_1011230</name>
</gene>
<sequence>MSQATLLVISAAGFGRRVSWTADSSDEPPAGHRLTFRSAVMNSVENVIFYVLTPTWFNRLLSFVKVPYLSARAHITQQGFEELKSHMLDLVSSARAEVAEGKISGASDAALLRNLVEANMTQEGDYKRLTDGELLSNIFTFLLAGHETSAHSLSFAFVLLALYPEVQQKIYNEAAGVWSGNTPTADLNSTYKEDFSKLEYTMAFFRETLRLYPSEPRLAKDVHYDTVLPAVNFSAGSKGSPTVEGSSFSVAVPAGSVLIMDIWALHMNPLYWGEDAEDFKPERFIDSDSYRWPRNAFMPFSNGARSCIGQRFALTESVCILANVVRRYEILVPDELVAKSAREQRDALLKWTTGITITPTNARVKFRRRV</sequence>